<organism evidence="1 2">
    <name type="scientific">Trifolium pratense</name>
    <name type="common">Red clover</name>
    <dbReference type="NCBI Taxonomy" id="57577"/>
    <lineage>
        <taxon>Eukaryota</taxon>
        <taxon>Viridiplantae</taxon>
        <taxon>Streptophyta</taxon>
        <taxon>Embryophyta</taxon>
        <taxon>Tracheophyta</taxon>
        <taxon>Spermatophyta</taxon>
        <taxon>Magnoliopsida</taxon>
        <taxon>eudicotyledons</taxon>
        <taxon>Gunneridae</taxon>
        <taxon>Pentapetalae</taxon>
        <taxon>rosids</taxon>
        <taxon>fabids</taxon>
        <taxon>Fabales</taxon>
        <taxon>Fabaceae</taxon>
        <taxon>Papilionoideae</taxon>
        <taxon>50 kb inversion clade</taxon>
        <taxon>NPAAA clade</taxon>
        <taxon>Hologalegina</taxon>
        <taxon>IRL clade</taxon>
        <taxon>Trifolieae</taxon>
        <taxon>Trifolium</taxon>
    </lineage>
</organism>
<accession>A0ACB0KB85</accession>
<evidence type="ECO:0000313" key="1">
    <source>
        <dbReference type="EMBL" id="CAJ2654585.1"/>
    </source>
</evidence>
<dbReference type="EMBL" id="CASHSV030000206">
    <property type="protein sequence ID" value="CAJ2654585.1"/>
    <property type="molecule type" value="Genomic_DNA"/>
</dbReference>
<comment type="caution">
    <text evidence="1">The sequence shown here is derived from an EMBL/GenBank/DDBJ whole genome shotgun (WGS) entry which is preliminary data.</text>
</comment>
<sequence length="355" mass="39655">MGYLIAFSTYFLALLFVSVNGKPLVPALFFFGDSVLDVGNNNNLPTIIRANFLPYGKDFVNHYPTGRFSNGKLVVDFASESLGFSTYQPAYLSLYFKGKNILNGANFASSASGYHNSTAKLFDTLTLGQQLEYYKDYQKQLMRIAGRLNASSIISGGIYIVGAGSVDFLMNYYINPCLNKFYTPHQFVDILVQNYADFIQNLYALGARRIGVVTLTAIGCFPTSINIFGSPDDDDKCVVEMNNVAVYFNQKLFLKSVNLRTMLPDLNLVLLDSYQPLYNLVNKPSEYGFSQTRQGCYTVFPHTPENTSSIFNDEKIFMLCPNASEFVFWDGFHPTEAANKFLAAELIAMATPLLN</sequence>
<protein>
    <submittedName>
        <fullName evidence="1">Uncharacterized protein</fullName>
    </submittedName>
</protein>
<evidence type="ECO:0000313" key="2">
    <source>
        <dbReference type="Proteomes" id="UP001177021"/>
    </source>
</evidence>
<reference evidence="1" key="1">
    <citation type="submission" date="2023-10" db="EMBL/GenBank/DDBJ databases">
        <authorList>
            <person name="Rodriguez Cubillos JULIANA M."/>
            <person name="De Vega J."/>
        </authorList>
    </citation>
    <scope>NUCLEOTIDE SEQUENCE</scope>
</reference>
<name>A0ACB0KB85_TRIPR</name>
<keyword evidence="2" id="KW-1185">Reference proteome</keyword>
<dbReference type="Proteomes" id="UP001177021">
    <property type="component" value="Unassembled WGS sequence"/>
</dbReference>
<gene>
    <name evidence="1" type="ORF">MILVUS5_LOCUS21699</name>
</gene>
<proteinExistence type="predicted"/>